<comment type="caution">
    <text evidence="1">The sequence shown here is derived from an EMBL/GenBank/DDBJ whole genome shotgun (WGS) entry which is preliminary data.</text>
</comment>
<keyword evidence="2" id="KW-1185">Reference proteome</keyword>
<sequence>MLCHWNQSVSHVASKSGWRNALFIDEALHDESDLLPFRLASSPKTVSKRGVHSTGIAPLQCCRPPQPTRRGELRRRCVSPHLKSVGGACVDKRKKVNSNVCESRLR</sequence>
<proteinExistence type="predicted"/>
<dbReference type="EMBL" id="SPUK01000009">
    <property type="protein sequence ID" value="TQV94474.1"/>
    <property type="molecule type" value="Genomic_DNA"/>
</dbReference>
<reference evidence="1 2" key="1">
    <citation type="journal article" date="2019" name="Appl. Microbiol. Biotechnol.">
        <title>Genome sequence of Isaria javanica and comparative genome analysis insights into family S53 peptidase evolution in fungal entomopathogens.</title>
        <authorList>
            <person name="Lin R."/>
            <person name="Zhang X."/>
            <person name="Xin B."/>
            <person name="Zou M."/>
            <person name="Gao Y."/>
            <person name="Qin F."/>
            <person name="Hu Q."/>
            <person name="Xie B."/>
            <person name="Cheng X."/>
        </authorList>
    </citation>
    <scope>NUCLEOTIDE SEQUENCE [LARGE SCALE GENOMIC DNA]</scope>
    <source>
        <strain evidence="1 2">IJ1G</strain>
    </source>
</reference>
<protein>
    <submittedName>
        <fullName evidence="1">Uncharacterized protein</fullName>
    </submittedName>
</protein>
<gene>
    <name evidence="1" type="ORF">IF1G_06485</name>
</gene>
<evidence type="ECO:0000313" key="2">
    <source>
        <dbReference type="Proteomes" id="UP000315783"/>
    </source>
</evidence>
<accession>A0A545UYB3</accession>
<evidence type="ECO:0000313" key="1">
    <source>
        <dbReference type="EMBL" id="TQV94474.1"/>
    </source>
</evidence>
<dbReference type="AlphaFoldDB" id="A0A545UYB3"/>
<dbReference type="Proteomes" id="UP000315783">
    <property type="component" value="Unassembled WGS sequence"/>
</dbReference>
<organism evidence="1 2">
    <name type="scientific">Cordyceps javanica</name>
    <dbReference type="NCBI Taxonomy" id="43265"/>
    <lineage>
        <taxon>Eukaryota</taxon>
        <taxon>Fungi</taxon>
        <taxon>Dikarya</taxon>
        <taxon>Ascomycota</taxon>
        <taxon>Pezizomycotina</taxon>
        <taxon>Sordariomycetes</taxon>
        <taxon>Hypocreomycetidae</taxon>
        <taxon>Hypocreales</taxon>
        <taxon>Cordycipitaceae</taxon>
        <taxon>Cordyceps</taxon>
    </lineage>
</organism>
<name>A0A545UYB3_9HYPO</name>